<dbReference type="EMBL" id="CAMGYJ010000008">
    <property type="protein sequence ID" value="CAI0453651.1"/>
    <property type="molecule type" value="Genomic_DNA"/>
</dbReference>
<dbReference type="InterPro" id="IPR044730">
    <property type="entry name" value="RNase_H-like_dom_plant"/>
</dbReference>
<name>A0AAV0N5H8_9ROSI</name>
<dbReference type="CDD" id="cd06222">
    <property type="entry name" value="RNase_H_like"/>
    <property type="match status" value="1"/>
</dbReference>
<dbReference type="AlphaFoldDB" id="A0AAV0N5H8"/>
<sequence length="138" mass="15541">MVARDSDGNFLLAAAKKIPGEWRPETAEAMAAEFGAQLAAHFHYSDVVLESDCLTLIQKMHHPEEQHDEVGVLCRSIRRLLFASGQGGWKHISREANEAAHLMAHTETRWNERVVWVDQPPVFLIDQLLQDNVTASID</sequence>
<dbReference type="InterPro" id="IPR036397">
    <property type="entry name" value="RNaseH_sf"/>
</dbReference>
<evidence type="ECO:0000259" key="1">
    <source>
        <dbReference type="Pfam" id="PF13456"/>
    </source>
</evidence>
<dbReference type="InterPro" id="IPR012337">
    <property type="entry name" value="RNaseH-like_sf"/>
</dbReference>
<dbReference type="InterPro" id="IPR053151">
    <property type="entry name" value="RNase_H-like"/>
</dbReference>
<dbReference type="Pfam" id="PF13456">
    <property type="entry name" value="RVT_3"/>
    <property type="match status" value="1"/>
</dbReference>
<gene>
    <name evidence="2" type="ORF">LITE_LOCUS31668</name>
</gene>
<dbReference type="SUPFAM" id="SSF53098">
    <property type="entry name" value="Ribonuclease H-like"/>
    <property type="match status" value="1"/>
</dbReference>
<evidence type="ECO:0000313" key="2">
    <source>
        <dbReference type="EMBL" id="CAI0453651.1"/>
    </source>
</evidence>
<proteinExistence type="predicted"/>
<dbReference type="InterPro" id="IPR002156">
    <property type="entry name" value="RNaseH_domain"/>
</dbReference>
<dbReference type="PANTHER" id="PTHR47723:SF19">
    <property type="entry name" value="POLYNUCLEOTIDYL TRANSFERASE, RIBONUCLEASE H-LIKE SUPERFAMILY PROTEIN"/>
    <property type="match status" value="1"/>
</dbReference>
<dbReference type="Gene3D" id="3.30.420.10">
    <property type="entry name" value="Ribonuclease H-like superfamily/Ribonuclease H"/>
    <property type="match status" value="1"/>
</dbReference>
<accession>A0AAV0N5H8</accession>
<keyword evidence="3" id="KW-1185">Reference proteome</keyword>
<dbReference type="GO" id="GO:0004523">
    <property type="term" value="F:RNA-DNA hybrid ribonuclease activity"/>
    <property type="evidence" value="ECO:0007669"/>
    <property type="project" value="InterPro"/>
</dbReference>
<organism evidence="2 3">
    <name type="scientific">Linum tenue</name>
    <dbReference type="NCBI Taxonomy" id="586396"/>
    <lineage>
        <taxon>Eukaryota</taxon>
        <taxon>Viridiplantae</taxon>
        <taxon>Streptophyta</taxon>
        <taxon>Embryophyta</taxon>
        <taxon>Tracheophyta</taxon>
        <taxon>Spermatophyta</taxon>
        <taxon>Magnoliopsida</taxon>
        <taxon>eudicotyledons</taxon>
        <taxon>Gunneridae</taxon>
        <taxon>Pentapetalae</taxon>
        <taxon>rosids</taxon>
        <taxon>fabids</taxon>
        <taxon>Malpighiales</taxon>
        <taxon>Linaceae</taxon>
        <taxon>Linum</taxon>
    </lineage>
</organism>
<reference evidence="2" key="1">
    <citation type="submission" date="2022-08" db="EMBL/GenBank/DDBJ databases">
        <authorList>
            <person name="Gutierrez-Valencia J."/>
        </authorList>
    </citation>
    <scope>NUCLEOTIDE SEQUENCE</scope>
</reference>
<protein>
    <recommendedName>
        <fullName evidence="1">RNase H type-1 domain-containing protein</fullName>
    </recommendedName>
</protein>
<comment type="caution">
    <text evidence="2">The sequence shown here is derived from an EMBL/GenBank/DDBJ whole genome shotgun (WGS) entry which is preliminary data.</text>
</comment>
<dbReference type="Proteomes" id="UP001154282">
    <property type="component" value="Unassembled WGS sequence"/>
</dbReference>
<evidence type="ECO:0000313" key="3">
    <source>
        <dbReference type="Proteomes" id="UP001154282"/>
    </source>
</evidence>
<dbReference type="GO" id="GO:0003676">
    <property type="term" value="F:nucleic acid binding"/>
    <property type="evidence" value="ECO:0007669"/>
    <property type="project" value="InterPro"/>
</dbReference>
<dbReference type="PANTHER" id="PTHR47723">
    <property type="entry name" value="OS05G0353850 PROTEIN"/>
    <property type="match status" value="1"/>
</dbReference>
<feature type="domain" description="RNase H type-1" evidence="1">
    <location>
        <begin position="1"/>
        <end position="105"/>
    </location>
</feature>